<comment type="caution">
    <text evidence="9">The sequence shown here is derived from an EMBL/GenBank/DDBJ whole genome shotgun (WGS) entry which is preliminary data.</text>
</comment>
<dbReference type="SUPFAM" id="SSF57535">
    <property type="entry name" value="Complement control module/SCR domain"/>
    <property type="match status" value="10"/>
</dbReference>
<feature type="chain" id="PRO_5029545661" evidence="7">
    <location>
        <begin position="20"/>
        <end position="687"/>
    </location>
</feature>
<protein>
    <submittedName>
        <fullName evidence="9">CR2 protein</fullName>
    </submittedName>
</protein>
<dbReference type="Pfam" id="PF00084">
    <property type="entry name" value="Sushi"/>
    <property type="match status" value="10"/>
</dbReference>
<feature type="domain" description="Sushi" evidence="8">
    <location>
        <begin position="273"/>
        <end position="337"/>
    </location>
</feature>
<dbReference type="SMART" id="SM00032">
    <property type="entry name" value="CCP"/>
    <property type="match status" value="10"/>
</dbReference>
<dbReference type="EMBL" id="VYZX01024217">
    <property type="protein sequence ID" value="NXS60391.1"/>
    <property type="molecule type" value="Genomic_DNA"/>
</dbReference>
<evidence type="ECO:0000313" key="9">
    <source>
        <dbReference type="EMBL" id="NXS60391.1"/>
    </source>
</evidence>
<dbReference type="Gene3D" id="1.20.5.3730">
    <property type="match status" value="1"/>
</dbReference>
<keyword evidence="1 6" id="KW-0768">Sushi</keyword>
<evidence type="ECO:0000256" key="2">
    <source>
        <dbReference type="ARBA" id="ARBA00022729"/>
    </source>
</evidence>
<feature type="disulfide bond" evidence="6">
    <location>
        <begin position="434"/>
        <end position="461"/>
    </location>
</feature>
<dbReference type="PANTHER" id="PTHR45656:SF4">
    <property type="entry name" value="PROTEIN CBR-CLEC-78"/>
    <property type="match status" value="1"/>
</dbReference>
<feature type="signal peptide" evidence="7">
    <location>
        <begin position="1"/>
        <end position="19"/>
    </location>
</feature>
<evidence type="ECO:0000256" key="5">
    <source>
        <dbReference type="ARBA" id="ARBA00023180"/>
    </source>
</evidence>
<dbReference type="PROSITE" id="PS50923">
    <property type="entry name" value="SUSHI"/>
    <property type="match status" value="10"/>
</dbReference>
<evidence type="ECO:0000256" key="1">
    <source>
        <dbReference type="ARBA" id="ARBA00022659"/>
    </source>
</evidence>
<dbReference type="InterPro" id="IPR035976">
    <property type="entry name" value="Sushi/SCR/CCP_sf"/>
</dbReference>
<dbReference type="Gene3D" id="2.10.70.10">
    <property type="entry name" value="Complement Module, domain 1"/>
    <property type="match status" value="10"/>
</dbReference>
<feature type="domain" description="Sushi" evidence="8">
    <location>
        <begin position="463"/>
        <end position="527"/>
    </location>
</feature>
<feature type="domain" description="Sushi" evidence="8">
    <location>
        <begin position="15"/>
        <end position="79"/>
    </location>
</feature>
<organism evidence="9 10">
    <name type="scientific">Brachypteracias leptosomus</name>
    <name type="common">short-legged ground-roller</name>
    <dbReference type="NCBI Taxonomy" id="135165"/>
    <lineage>
        <taxon>Eukaryota</taxon>
        <taxon>Metazoa</taxon>
        <taxon>Chordata</taxon>
        <taxon>Craniata</taxon>
        <taxon>Vertebrata</taxon>
        <taxon>Euteleostomi</taxon>
        <taxon>Archelosauria</taxon>
        <taxon>Archosauria</taxon>
        <taxon>Dinosauria</taxon>
        <taxon>Saurischia</taxon>
        <taxon>Theropoda</taxon>
        <taxon>Coelurosauria</taxon>
        <taxon>Aves</taxon>
        <taxon>Neognathae</taxon>
        <taxon>Neoaves</taxon>
        <taxon>Telluraves</taxon>
        <taxon>Coraciimorphae</taxon>
        <taxon>Coraciiformes</taxon>
        <taxon>Brachypteraciidae</taxon>
        <taxon>Brachypteracias</taxon>
    </lineage>
</organism>
<dbReference type="FunFam" id="2.10.70.10:FF:000055">
    <property type="entry name" value="Complement decay-accelerating factor, GPI-anchored"/>
    <property type="match status" value="1"/>
</dbReference>
<dbReference type="FunFam" id="2.10.70.10:FF:000014">
    <property type="entry name" value="Membrane cofactor protein"/>
    <property type="match status" value="2"/>
</dbReference>
<feature type="domain" description="Sushi" evidence="8">
    <location>
        <begin position="213"/>
        <end position="272"/>
    </location>
</feature>
<feature type="domain" description="Sushi" evidence="8">
    <location>
        <begin position="142"/>
        <end position="212"/>
    </location>
</feature>
<feature type="domain" description="Sushi" evidence="8">
    <location>
        <begin position="587"/>
        <end position="645"/>
    </location>
</feature>
<keyword evidence="2 7" id="KW-0732">Signal</keyword>
<gene>
    <name evidence="9" type="primary">Cr2_0</name>
    <name evidence="9" type="ORF">BRALEP_R01601</name>
</gene>
<keyword evidence="3" id="KW-0677">Repeat</keyword>
<keyword evidence="4 6" id="KW-1015">Disulfide bond</keyword>
<feature type="non-terminal residue" evidence="9">
    <location>
        <position position="1"/>
    </location>
</feature>
<dbReference type="CDD" id="cd00033">
    <property type="entry name" value="CCP"/>
    <property type="match status" value="10"/>
</dbReference>
<dbReference type="AlphaFoldDB" id="A0A7L2VSP2"/>
<dbReference type="OrthoDB" id="8961654at2759"/>
<feature type="disulfide bond" evidence="6">
    <location>
        <begin position="465"/>
        <end position="508"/>
    </location>
</feature>
<dbReference type="InterPro" id="IPR051277">
    <property type="entry name" value="SEZ6_CSMD_C4BPB_Regulators"/>
</dbReference>
<feature type="non-terminal residue" evidence="9">
    <location>
        <position position="687"/>
    </location>
</feature>
<name>A0A7L2VSP2_9AVES</name>
<feature type="disulfide bond" evidence="6">
    <location>
        <begin position="243"/>
        <end position="270"/>
    </location>
</feature>
<dbReference type="Proteomes" id="UP000520535">
    <property type="component" value="Unassembled WGS sequence"/>
</dbReference>
<feature type="domain" description="Sushi" evidence="8">
    <location>
        <begin position="528"/>
        <end position="586"/>
    </location>
</feature>
<evidence type="ECO:0000259" key="8">
    <source>
        <dbReference type="PROSITE" id="PS50923"/>
    </source>
</evidence>
<evidence type="ECO:0000256" key="3">
    <source>
        <dbReference type="ARBA" id="ARBA00022737"/>
    </source>
</evidence>
<evidence type="ECO:0000256" key="6">
    <source>
        <dbReference type="PROSITE-ProRule" id="PRU00302"/>
    </source>
</evidence>
<comment type="caution">
    <text evidence="6">Lacks conserved residue(s) required for the propagation of feature annotation.</text>
</comment>
<keyword evidence="5" id="KW-0325">Glycoprotein</keyword>
<feature type="domain" description="Sushi" evidence="8">
    <location>
        <begin position="338"/>
        <end position="402"/>
    </location>
</feature>
<accession>A0A7L2VSP2</accession>
<reference evidence="9 10" key="1">
    <citation type="submission" date="2019-09" db="EMBL/GenBank/DDBJ databases">
        <title>Bird 10,000 Genomes (B10K) Project - Family phase.</title>
        <authorList>
            <person name="Zhang G."/>
        </authorList>
    </citation>
    <scope>NUCLEOTIDE SEQUENCE [LARGE SCALE GENOMIC DNA]</scope>
    <source>
        <strain evidence="9">B10K-DU-012-52</strain>
    </source>
</reference>
<evidence type="ECO:0000256" key="7">
    <source>
        <dbReference type="SAM" id="SignalP"/>
    </source>
</evidence>
<feature type="domain" description="Sushi" evidence="8">
    <location>
        <begin position="404"/>
        <end position="461"/>
    </location>
</feature>
<evidence type="ECO:0000313" key="10">
    <source>
        <dbReference type="Proteomes" id="UP000520535"/>
    </source>
</evidence>
<sequence>AAFPSSISLMFLLVGDCSAPPRYTTVELKEQYQGVSRFDYKAVVEYICRPGYGKIGASRLSLTCGAGGVWRGSPDECIPKQCSHPGDLQNGRTLLPGKLYFGSSVNFTCNFGYRLVGNSQIHCVARGGSVTWDRDIPICQPIPCLPPPDIPNGQHSGTDKDHFEYGVSVTYLCHSVKRGERPFSLVGDASIFCTTTDNVNGVWSSPAPECKVVSCENPSVRNGRLVSGRGLRYSYGDTIIIDCDPRYALNGSETSTCNKEGLWDPPLPFCQRSKCPAPSTPQLGSREARLAGNLFPVDTVVTYECWGGHQFSTGETTQHIRCLPDFTWTKAPRPCERIHCPAIDIRHGMLVRGWEEKEFYVYGDNVEVTCAVGYSFKGHDRTVTLRCTMEGTWDPPALECTPEPHCAKPKLAHGREVYNTDPDYSVGTRVRLGCEEGYVLRGQDMSQCQADLSWSPPLPFCDKACDPPPQITNGKHSGRGQKQFSYGAEVTYSCAEGLSLVGDQTIYCTSDNGVDMKWSGPAPECRVVRCPKPAVERGRMTPERFTFPYGATVQFSCEEGFVLQGAAESRCLADSAWHPPLPSCHPVRCPRPPKQDGIEIVSYRSWYEVNETLSFRCQRDIYWSGSSKSTCSANGTWVPPPVCKKAACEKILQNMELLQCGIPLSEMKTMLEVQKLYLEVEKLMKSR</sequence>
<dbReference type="PANTHER" id="PTHR45656">
    <property type="entry name" value="PROTEIN CBR-CLEC-78"/>
    <property type="match status" value="1"/>
</dbReference>
<feature type="disulfide bond" evidence="6">
    <location>
        <begin position="557"/>
        <end position="584"/>
    </location>
</feature>
<keyword evidence="10" id="KW-1185">Reference proteome</keyword>
<proteinExistence type="predicted"/>
<feature type="domain" description="Sushi" evidence="8">
    <location>
        <begin position="80"/>
        <end position="141"/>
    </location>
</feature>
<evidence type="ECO:0000256" key="4">
    <source>
        <dbReference type="ARBA" id="ARBA00023157"/>
    </source>
</evidence>
<dbReference type="InterPro" id="IPR000436">
    <property type="entry name" value="Sushi_SCR_CCP_dom"/>
</dbReference>